<dbReference type="Gene3D" id="3.30.70.2970">
    <property type="entry name" value="Protein of unknown function (DUF541), domain 2"/>
    <property type="match status" value="1"/>
</dbReference>
<dbReference type="Proteomes" id="UP000658225">
    <property type="component" value="Unassembled WGS sequence"/>
</dbReference>
<dbReference type="RefSeq" id="WP_192598002.1">
    <property type="nucleotide sequence ID" value="NZ_JADBEL010000005.1"/>
</dbReference>
<organism evidence="1 2">
    <name type="scientific">Sporosarcina limicola</name>
    <dbReference type="NCBI Taxonomy" id="34101"/>
    <lineage>
        <taxon>Bacteria</taxon>
        <taxon>Bacillati</taxon>
        <taxon>Bacillota</taxon>
        <taxon>Bacilli</taxon>
        <taxon>Bacillales</taxon>
        <taxon>Caryophanaceae</taxon>
        <taxon>Sporosarcina</taxon>
    </lineage>
</organism>
<gene>
    <name evidence="1" type="ORF">H4683_001277</name>
</gene>
<dbReference type="PANTHER" id="PTHR34387">
    <property type="entry name" value="SLR1258 PROTEIN"/>
    <property type="match status" value="1"/>
</dbReference>
<evidence type="ECO:0000313" key="1">
    <source>
        <dbReference type="EMBL" id="MBE1554202.1"/>
    </source>
</evidence>
<dbReference type="PANTHER" id="PTHR34387:SF1">
    <property type="entry name" value="PERIPLASMIC IMMUNOGENIC PROTEIN"/>
    <property type="match status" value="1"/>
</dbReference>
<protein>
    <submittedName>
        <fullName evidence="1">Uncharacterized protein YggE</fullName>
    </submittedName>
</protein>
<dbReference type="InterPro" id="IPR052022">
    <property type="entry name" value="26kDa_periplasmic_antigen"/>
</dbReference>
<proteinExistence type="predicted"/>
<name>A0A927MJP4_9BACL</name>
<dbReference type="InterPro" id="IPR007497">
    <property type="entry name" value="SIMPL/DUF541"/>
</dbReference>
<dbReference type="AlphaFoldDB" id="A0A927MJP4"/>
<dbReference type="Gene3D" id="3.30.110.170">
    <property type="entry name" value="Protein of unknown function (DUF541), domain 1"/>
    <property type="match status" value="1"/>
</dbReference>
<dbReference type="Pfam" id="PF04402">
    <property type="entry name" value="SIMPL"/>
    <property type="match status" value="1"/>
</dbReference>
<reference evidence="1" key="1">
    <citation type="submission" date="2020-10" db="EMBL/GenBank/DDBJ databases">
        <title>Genomic Encyclopedia of Type Strains, Phase IV (KMG-IV): sequencing the most valuable type-strain genomes for metagenomic binning, comparative biology and taxonomic classification.</title>
        <authorList>
            <person name="Goeker M."/>
        </authorList>
    </citation>
    <scope>NUCLEOTIDE SEQUENCE</scope>
    <source>
        <strain evidence="1">DSM 13886</strain>
    </source>
</reference>
<keyword evidence="2" id="KW-1185">Reference proteome</keyword>
<accession>A0A927MJP4</accession>
<evidence type="ECO:0000313" key="2">
    <source>
        <dbReference type="Proteomes" id="UP000658225"/>
    </source>
</evidence>
<dbReference type="GO" id="GO:0006974">
    <property type="term" value="P:DNA damage response"/>
    <property type="evidence" value="ECO:0007669"/>
    <property type="project" value="TreeGrafter"/>
</dbReference>
<sequence length="216" mass="24201">MYYPCVRQITHQQQRVMTVTGIGNLSIEPNIAQVQLGVSTENKNLNQAQQENAYVMNQVIESLLELGIHREDIKTASYNIFPQYDYVEGKQSFRGYQVTNVITVKIRNIEQVGNVIDVAVQNGATSVSSIQFMVEDEEMHYQKALSLALKNALAKAQTIAETMQLQFDPTPIKIVEEVREEPIASRSFAANEMSGSTPIEPGQTTIKAAVKVQFQY</sequence>
<comment type="caution">
    <text evidence="1">The sequence shown here is derived from an EMBL/GenBank/DDBJ whole genome shotgun (WGS) entry which is preliminary data.</text>
</comment>
<dbReference type="EMBL" id="JADBEL010000005">
    <property type="protein sequence ID" value="MBE1554202.1"/>
    <property type="molecule type" value="Genomic_DNA"/>
</dbReference>